<organism evidence="1 2">
    <name type="scientific">Botryotinia narcissicola</name>
    <dbReference type="NCBI Taxonomy" id="278944"/>
    <lineage>
        <taxon>Eukaryota</taxon>
        <taxon>Fungi</taxon>
        <taxon>Dikarya</taxon>
        <taxon>Ascomycota</taxon>
        <taxon>Pezizomycotina</taxon>
        <taxon>Leotiomycetes</taxon>
        <taxon>Helotiales</taxon>
        <taxon>Sclerotiniaceae</taxon>
        <taxon>Botryotinia</taxon>
    </lineage>
</organism>
<keyword evidence="2" id="KW-1185">Reference proteome</keyword>
<dbReference type="AlphaFoldDB" id="A0A4Z1IQP2"/>
<gene>
    <name evidence="1" type="ORF">BOTNAR_0170g00030</name>
</gene>
<proteinExistence type="predicted"/>
<protein>
    <submittedName>
        <fullName evidence="1">Uncharacterized protein</fullName>
    </submittedName>
</protein>
<sequence length="89" mass="9869">MAVSAVLRTATTNQIMDVDSIVLPETQSISPACAAWPSYVPSLLPLQTALFRHTFSKAFEARRLPPRPCNRSLDEKFAVPLCYSLALYI</sequence>
<comment type="caution">
    <text evidence="1">The sequence shown here is derived from an EMBL/GenBank/DDBJ whole genome shotgun (WGS) entry which is preliminary data.</text>
</comment>
<dbReference type="EMBL" id="PQXJ01000170">
    <property type="protein sequence ID" value="TGO59027.1"/>
    <property type="molecule type" value="Genomic_DNA"/>
</dbReference>
<accession>A0A4Z1IQP2</accession>
<evidence type="ECO:0000313" key="1">
    <source>
        <dbReference type="EMBL" id="TGO59027.1"/>
    </source>
</evidence>
<dbReference type="Proteomes" id="UP000297452">
    <property type="component" value="Unassembled WGS sequence"/>
</dbReference>
<reference evidence="1 2" key="1">
    <citation type="submission" date="2017-12" db="EMBL/GenBank/DDBJ databases">
        <title>Comparative genomics of Botrytis spp.</title>
        <authorList>
            <person name="Valero-Jimenez C.A."/>
            <person name="Tapia P."/>
            <person name="Veloso J."/>
            <person name="Silva-Moreno E."/>
            <person name="Staats M."/>
            <person name="Valdes J.H."/>
            <person name="Van Kan J.A.L."/>
        </authorList>
    </citation>
    <scope>NUCLEOTIDE SEQUENCE [LARGE SCALE GENOMIC DNA]</scope>
    <source>
        <strain evidence="1 2">MUCL2120</strain>
    </source>
</reference>
<evidence type="ECO:0000313" key="2">
    <source>
        <dbReference type="Proteomes" id="UP000297452"/>
    </source>
</evidence>
<name>A0A4Z1IQP2_9HELO</name>